<keyword evidence="1" id="KW-0472">Membrane</keyword>
<reference evidence="3" key="1">
    <citation type="submission" date="2024-07" db="EMBL/GenBank/DDBJ databases">
        <title>Two chromosome-level genome assemblies of Korean endemic species Abeliophyllum distichum and Forsythia ovata (Oleaceae).</title>
        <authorList>
            <person name="Jang H."/>
        </authorList>
    </citation>
    <scope>NUCLEOTIDE SEQUENCE [LARGE SCALE GENOMIC DNA]</scope>
</reference>
<keyword evidence="1" id="KW-0812">Transmembrane</keyword>
<dbReference type="Proteomes" id="UP001604277">
    <property type="component" value="Unassembled WGS sequence"/>
</dbReference>
<comment type="caution">
    <text evidence="2">The sequence shown here is derived from an EMBL/GenBank/DDBJ whole genome shotgun (WGS) entry which is preliminary data.</text>
</comment>
<proteinExistence type="predicted"/>
<protein>
    <submittedName>
        <fullName evidence="2">Uncharacterized protein</fullName>
    </submittedName>
</protein>
<feature type="transmembrane region" description="Helical" evidence="1">
    <location>
        <begin position="157"/>
        <end position="174"/>
    </location>
</feature>
<dbReference type="EMBL" id="JBFOLJ010000003">
    <property type="protein sequence ID" value="KAL2548642.1"/>
    <property type="molecule type" value="Genomic_DNA"/>
</dbReference>
<gene>
    <name evidence="2" type="ORF">Fot_10172</name>
</gene>
<evidence type="ECO:0000313" key="2">
    <source>
        <dbReference type="EMBL" id="KAL2548642.1"/>
    </source>
</evidence>
<name>A0ABD1WGF2_9LAMI</name>
<feature type="transmembrane region" description="Helical" evidence="1">
    <location>
        <begin position="106"/>
        <end position="122"/>
    </location>
</feature>
<feature type="transmembrane region" description="Helical" evidence="1">
    <location>
        <begin position="26"/>
        <end position="49"/>
    </location>
</feature>
<dbReference type="AlphaFoldDB" id="A0ABD1WGF2"/>
<feature type="transmembrane region" description="Helical" evidence="1">
    <location>
        <begin position="61"/>
        <end position="80"/>
    </location>
</feature>
<dbReference type="PANTHER" id="PTHR35288">
    <property type="entry name" value="TAIL FIBER"/>
    <property type="match status" value="1"/>
</dbReference>
<dbReference type="PANTHER" id="PTHR35288:SF1">
    <property type="entry name" value="TAIL FIBER"/>
    <property type="match status" value="1"/>
</dbReference>
<sequence length="203" mass="22009">MAISASKVSAVAAKSSKGKWSNLSKYAYGIFFFLVILQVLYVTSSQLVANEIFPLPVVKGLLYPGAIVNGLINNMSFPSWDNLLSIYNLTDIKQASALTDLQRLEVLAGSYFCVAGALIGILKPGRMSMFGTLLVIWGLVKEGILNKPVNTDSTKAVFVYPTMLIALVCAFLSVKFDVKKVARRAPARPVAKPLQSSSKCKLK</sequence>
<evidence type="ECO:0000313" key="3">
    <source>
        <dbReference type="Proteomes" id="UP001604277"/>
    </source>
</evidence>
<keyword evidence="3" id="KW-1185">Reference proteome</keyword>
<keyword evidence="1" id="KW-1133">Transmembrane helix</keyword>
<organism evidence="2 3">
    <name type="scientific">Forsythia ovata</name>
    <dbReference type="NCBI Taxonomy" id="205694"/>
    <lineage>
        <taxon>Eukaryota</taxon>
        <taxon>Viridiplantae</taxon>
        <taxon>Streptophyta</taxon>
        <taxon>Embryophyta</taxon>
        <taxon>Tracheophyta</taxon>
        <taxon>Spermatophyta</taxon>
        <taxon>Magnoliopsida</taxon>
        <taxon>eudicotyledons</taxon>
        <taxon>Gunneridae</taxon>
        <taxon>Pentapetalae</taxon>
        <taxon>asterids</taxon>
        <taxon>lamiids</taxon>
        <taxon>Lamiales</taxon>
        <taxon>Oleaceae</taxon>
        <taxon>Forsythieae</taxon>
        <taxon>Forsythia</taxon>
    </lineage>
</organism>
<accession>A0ABD1WGF2</accession>
<evidence type="ECO:0000256" key="1">
    <source>
        <dbReference type="SAM" id="Phobius"/>
    </source>
</evidence>